<keyword evidence="7" id="KW-1185">Reference proteome</keyword>
<evidence type="ECO:0000256" key="2">
    <source>
        <dbReference type="ARBA" id="ARBA00022833"/>
    </source>
</evidence>
<organism evidence="4 7">
    <name type="scientific">Ruthenibacterium lactatiformans</name>
    <dbReference type="NCBI Taxonomy" id="1550024"/>
    <lineage>
        <taxon>Bacteria</taxon>
        <taxon>Bacillati</taxon>
        <taxon>Bacillota</taxon>
        <taxon>Clostridia</taxon>
        <taxon>Eubacteriales</taxon>
        <taxon>Oscillospiraceae</taxon>
        <taxon>Ruthenibacterium</taxon>
    </lineage>
</organism>
<comment type="caution">
    <text evidence="4">The sequence shown here is derived from an EMBL/GenBank/DDBJ whole genome shotgun (WGS) entry which is preliminary data.</text>
</comment>
<dbReference type="Proteomes" id="UP000032483">
    <property type="component" value="Unassembled WGS sequence"/>
</dbReference>
<evidence type="ECO:0000256" key="1">
    <source>
        <dbReference type="ARBA" id="ARBA00022723"/>
    </source>
</evidence>
<accession>A0A0W7TN48</accession>
<dbReference type="Proteomes" id="UP000053433">
    <property type="component" value="Unassembled WGS sequence"/>
</dbReference>
<dbReference type="GO" id="GO:0003677">
    <property type="term" value="F:DNA binding"/>
    <property type="evidence" value="ECO:0007669"/>
    <property type="project" value="InterPro"/>
</dbReference>
<evidence type="ECO:0000313" key="6">
    <source>
        <dbReference type="EMBL" id="MTS53042.1"/>
    </source>
</evidence>
<dbReference type="EMBL" id="JXXK01000041">
    <property type="protein sequence ID" value="KJF38477.1"/>
    <property type="molecule type" value="Genomic_DNA"/>
</dbReference>
<dbReference type="PROSITE" id="PS50064">
    <property type="entry name" value="ZF_PARP_2"/>
    <property type="match status" value="1"/>
</dbReference>
<dbReference type="Proteomes" id="UP000449193">
    <property type="component" value="Unassembled WGS sequence"/>
</dbReference>
<keyword evidence="2" id="KW-0862">Zinc</keyword>
<dbReference type="GO" id="GO:0008270">
    <property type="term" value="F:zinc ion binding"/>
    <property type="evidence" value="ECO:0007669"/>
    <property type="project" value="InterPro"/>
</dbReference>
<evidence type="ECO:0000313" key="7">
    <source>
        <dbReference type="Proteomes" id="UP000032483"/>
    </source>
</evidence>
<dbReference type="RefSeq" id="WP_050006524.1">
    <property type="nucleotide sequence ID" value="NZ_CAUBPW010000014.1"/>
</dbReference>
<dbReference type="GeneID" id="42858402"/>
<dbReference type="AlphaFoldDB" id="A0A0D8IUY0"/>
<evidence type="ECO:0000259" key="3">
    <source>
        <dbReference type="PROSITE" id="PS50064"/>
    </source>
</evidence>
<protein>
    <recommendedName>
        <fullName evidence="3">PARP-type domain-containing protein</fullName>
    </recommendedName>
</protein>
<evidence type="ECO:0000313" key="8">
    <source>
        <dbReference type="Proteomes" id="UP000053433"/>
    </source>
</evidence>
<dbReference type="PATRIC" id="fig|1550024.3.peg.4084"/>
<reference evidence="6 9" key="3">
    <citation type="journal article" date="2019" name="Nat. Med.">
        <title>A library of human gut bacterial isolates paired with longitudinal multiomics data enables mechanistic microbiome research.</title>
        <authorList>
            <person name="Poyet M."/>
            <person name="Groussin M."/>
            <person name="Gibbons S.M."/>
            <person name="Avila-Pacheco J."/>
            <person name="Jiang X."/>
            <person name="Kearney S.M."/>
            <person name="Perrotta A.R."/>
            <person name="Berdy B."/>
            <person name="Zhao S."/>
            <person name="Lieberman T.D."/>
            <person name="Swanson P.K."/>
            <person name="Smith M."/>
            <person name="Roesemann S."/>
            <person name="Alexander J.E."/>
            <person name="Rich S.A."/>
            <person name="Livny J."/>
            <person name="Vlamakis H."/>
            <person name="Clish C."/>
            <person name="Bullock K."/>
            <person name="Deik A."/>
            <person name="Scott J."/>
            <person name="Pierce K.A."/>
            <person name="Xavier R.J."/>
            <person name="Alm E.J."/>
        </authorList>
    </citation>
    <scope>NUCLEOTIDE SEQUENCE [LARGE SCALE GENOMIC DNA]</scope>
    <source>
        <strain evidence="6 9">BIOML-A7</strain>
    </source>
</reference>
<evidence type="ECO:0000313" key="5">
    <source>
        <dbReference type="EMBL" id="KUE75223.1"/>
    </source>
</evidence>
<reference evidence="4" key="1">
    <citation type="submission" date="2015-02" db="EMBL/GenBank/DDBJ databases">
        <title>A novel member of the family Ruminococcaceae isolated from human feces.</title>
        <authorList>
            <person name="Shkoporov A.N."/>
            <person name="Chaplin A.V."/>
            <person name="Motuzova O.V."/>
            <person name="Kafarskaia L.I."/>
            <person name="Khokhlova E.V."/>
            <person name="Efimov B.A."/>
        </authorList>
    </citation>
    <scope>NUCLEOTIDE SEQUENCE [LARGE SCALE GENOMIC DNA]</scope>
    <source>
        <strain evidence="4">585-1</strain>
    </source>
</reference>
<proteinExistence type="predicted"/>
<evidence type="ECO:0000313" key="9">
    <source>
        <dbReference type="Proteomes" id="UP000449193"/>
    </source>
</evidence>
<keyword evidence="1" id="KW-0479">Metal-binding</keyword>
<feature type="domain" description="PARP-type" evidence="3">
    <location>
        <begin position="81"/>
        <end position="156"/>
    </location>
</feature>
<dbReference type="InterPro" id="IPR001510">
    <property type="entry name" value="Znf_PARP"/>
</dbReference>
<reference evidence="5 8" key="2">
    <citation type="submission" date="2015-10" db="EMBL/GenBank/DDBJ databases">
        <title>A novel member of the family Ruminococcaceae isolated from human faeces.</title>
        <authorList>
            <person name="Shkoporov A.N."/>
            <person name="Chaplin A.V."/>
            <person name="Motuzova O.V."/>
            <person name="Kafarskaia L.I."/>
            <person name="Efimov B.A."/>
        </authorList>
    </citation>
    <scope>NUCLEOTIDE SEQUENCE [LARGE SCALE GENOMIC DNA]</scope>
    <source>
        <strain evidence="5 8">668</strain>
    </source>
</reference>
<sequence>MEKKYMLHFFHERNYEPQSLQAFEREAVQAAQAGATHMYVMDVPKRFEEWSTHPGDPYPNWGMLQTCLFKLVVPRALEPYLDADYARRNLELVRRRSEIVKKYGMQAAVVVIDPFYLPEQAYLDHPAWRGPRCDHPRRSRDMYFSPCIDNEEVRGLYYEAMQRLCAEVDIGFFQIITNDSGAGVCWSTGLYNGPNGPEACRKVSMADRIVGFLQVLYDAARSQGRETLIDITSDIFGYKAPEASMDAAWTSLKPGQLVTGRDMHGKKPVYHMLSDLIEHVRPMQTLPMTVDFVRKLHAAAGSESEYIKAVIHRSEFNEYIRILDAYREMRPQDTAQLMNVLRHVAAQIVGEAQASKLLDAWCALDDAARIMSDLHFDNFIWMPLIAERVINRPLVPVPAALTEEETAYYAPFLFQATTEEQARDLLNIQGMDFVKGFTATRILRLSVLKMTPALERAAVLFESIETDDDAVRGKLAVTARRVRVLLCLSRTLSNAACYQDVLDHTRPDEQPAYSTEWPIEGDARISRLGELARAEIDNTYELLRLMDGEPGAFFPIVADDAHEDAFLLSAQLPRQLVQKAQIMLAHMRDVDKIYESKNK</sequence>
<dbReference type="EMBL" id="LMUA01000026">
    <property type="protein sequence ID" value="KUE75223.1"/>
    <property type="molecule type" value="Genomic_DNA"/>
</dbReference>
<evidence type="ECO:0000313" key="4">
    <source>
        <dbReference type="EMBL" id="KJF38477.1"/>
    </source>
</evidence>
<accession>A0A0D8IUY0</accession>
<dbReference type="EMBL" id="WMZR01000031">
    <property type="protein sequence ID" value="MTS53042.1"/>
    <property type="molecule type" value="Genomic_DNA"/>
</dbReference>
<name>A0A0D8IUY0_9FIRM</name>
<gene>
    <name evidence="5" type="ORF">ASJ35_14915</name>
    <name evidence="6" type="ORF">GMD52_16115</name>
    <name evidence="4" type="ORF">TQ39_17840</name>
</gene>